<reference evidence="2" key="1">
    <citation type="submission" date="2021-02" db="EMBL/GenBank/DDBJ databases">
        <title>First Annotated Genome of the Yellow-green Alga Tribonema minus.</title>
        <authorList>
            <person name="Mahan K.M."/>
        </authorList>
    </citation>
    <scope>NUCLEOTIDE SEQUENCE</scope>
    <source>
        <strain evidence="2">UTEX B ZZ1240</strain>
    </source>
</reference>
<dbReference type="EMBL" id="JAFCMP010000049">
    <property type="protein sequence ID" value="KAG5189466.1"/>
    <property type="molecule type" value="Genomic_DNA"/>
</dbReference>
<accession>A0A835ZAA2</accession>
<evidence type="ECO:0000256" key="1">
    <source>
        <dbReference type="SAM" id="MobiDB-lite"/>
    </source>
</evidence>
<dbReference type="AlphaFoldDB" id="A0A835ZAA2"/>
<name>A0A835ZAA2_9STRA</name>
<keyword evidence="3" id="KW-1185">Reference proteome</keyword>
<sequence length="398" mass="43090">MPKCTKGTQEGNTSKGTRDGNTSKGTQESNTSKGAQDGNTPGIHNAQCDFDSPVGVGHKGGCRETELNGVLRRCIGPEALYSHGHGDVENGTGLTGRRQFVLACGVLEPGITYTHELIEGITLSVPLGNQPIALPEPVAIIFDPNLYGCIAEDGAYMLAPAVRRPDGARVAEGDAPLKLRFPVCDNAGFNVAMYTRPTPKQGTAPGVWTKFPEGIQVEEGFVNCDVAHFCEVAVGVLPFPKSLDHGEPDAVRTYRKKTWRKATNNSTLRTRILSKRIQNESLTNTIGISFAKWLTSSFQRMWGRNINANDVVPDYEADLGDKASSGALNLPVRTKAPVITSAFGVLRDGGLKFYIWLTQFLTDEHVAVLQQTCETHAHPFRKISPPDDGFAIKTALGW</sequence>
<gene>
    <name evidence="2" type="ORF">JKP88DRAFT_267248</name>
</gene>
<evidence type="ECO:0000313" key="2">
    <source>
        <dbReference type="EMBL" id="KAG5189466.1"/>
    </source>
</evidence>
<evidence type="ECO:0000313" key="3">
    <source>
        <dbReference type="Proteomes" id="UP000664859"/>
    </source>
</evidence>
<organism evidence="2 3">
    <name type="scientific">Tribonema minus</name>
    <dbReference type="NCBI Taxonomy" id="303371"/>
    <lineage>
        <taxon>Eukaryota</taxon>
        <taxon>Sar</taxon>
        <taxon>Stramenopiles</taxon>
        <taxon>Ochrophyta</taxon>
        <taxon>PX clade</taxon>
        <taxon>Xanthophyceae</taxon>
        <taxon>Tribonematales</taxon>
        <taxon>Tribonemataceae</taxon>
        <taxon>Tribonema</taxon>
    </lineage>
</organism>
<dbReference type="Proteomes" id="UP000664859">
    <property type="component" value="Unassembled WGS sequence"/>
</dbReference>
<feature type="region of interest" description="Disordered" evidence="1">
    <location>
        <begin position="1"/>
        <end position="48"/>
    </location>
</feature>
<proteinExistence type="predicted"/>
<feature type="compositionally biased region" description="Polar residues" evidence="1">
    <location>
        <begin position="1"/>
        <end position="39"/>
    </location>
</feature>
<comment type="caution">
    <text evidence="2">The sequence shown here is derived from an EMBL/GenBank/DDBJ whole genome shotgun (WGS) entry which is preliminary data.</text>
</comment>
<protein>
    <submittedName>
        <fullName evidence="2">Uncharacterized protein</fullName>
    </submittedName>
</protein>